<evidence type="ECO:0000313" key="3">
    <source>
        <dbReference type="EMBL" id="RBP74739.1"/>
    </source>
</evidence>
<accession>A0A366IPH2</accession>
<dbReference type="Pfam" id="PF01476">
    <property type="entry name" value="LysM"/>
    <property type="match status" value="1"/>
</dbReference>
<keyword evidence="4" id="KW-1185">Reference proteome</keyword>
<reference evidence="3 4" key="1">
    <citation type="submission" date="2018-06" db="EMBL/GenBank/DDBJ databases">
        <title>Freshwater and sediment microbial communities from various areas in North America, analyzing microbe dynamics in response to fracking.</title>
        <authorList>
            <person name="Lamendella R."/>
        </authorList>
    </citation>
    <scope>NUCLEOTIDE SEQUENCE [LARGE SCALE GENOMIC DNA]</scope>
    <source>
        <strain evidence="3 4">3b_TX</strain>
    </source>
</reference>
<dbReference type="InterPro" id="IPR018392">
    <property type="entry name" value="LysM"/>
</dbReference>
<evidence type="ECO:0000313" key="4">
    <source>
        <dbReference type="Proteomes" id="UP000253509"/>
    </source>
</evidence>
<evidence type="ECO:0000259" key="2">
    <source>
        <dbReference type="Pfam" id="PF01476"/>
    </source>
</evidence>
<sequence length="115" mass="12278">MSAQAQSAPALELHLTARGRRALRLLRTLVLTLIILGGALFVATRSPMAEAVPESEPIGIEADAVVVGEGESLWEVAVGLDLDRDTRDVVADIVEINHLSSPVVHPGQTLDVPRR</sequence>
<keyword evidence="1" id="KW-1133">Transmembrane helix</keyword>
<name>A0A366IPH2_9MICO</name>
<evidence type="ECO:0000256" key="1">
    <source>
        <dbReference type="SAM" id="Phobius"/>
    </source>
</evidence>
<gene>
    <name evidence="3" type="ORF">DFO65_101465</name>
</gene>
<dbReference type="RefSeq" id="WP_113902773.1">
    <property type="nucleotide sequence ID" value="NZ_QNSB01000001.1"/>
</dbReference>
<dbReference type="Gene3D" id="3.10.350.10">
    <property type="entry name" value="LysM domain"/>
    <property type="match status" value="1"/>
</dbReference>
<comment type="caution">
    <text evidence="3">The sequence shown here is derived from an EMBL/GenBank/DDBJ whole genome shotgun (WGS) entry which is preliminary data.</text>
</comment>
<feature type="transmembrane region" description="Helical" evidence="1">
    <location>
        <begin position="25"/>
        <end position="43"/>
    </location>
</feature>
<dbReference type="InterPro" id="IPR036779">
    <property type="entry name" value="LysM_dom_sf"/>
</dbReference>
<protein>
    <submittedName>
        <fullName evidence="3">LysM domain-containing protein</fullName>
    </submittedName>
</protein>
<feature type="domain" description="LysM" evidence="2">
    <location>
        <begin position="66"/>
        <end position="113"/>
    </location>
</feature>
<proteinExistence type="predicted"/>
<dbReference type="Proteomes" id="UP000253509">
    <property type="component" value="Unassembled WGS sequence"/>
</dbReference>
<organism evidence="3 4">
    <name type="scientific">Brevibacterium celere</name>
    <dbReference type="NCBI Taxonomy" id="225845"/>
    <lineage>
        <taxon>Bacteria</taxon>
        <taxon>Bacillati</taxon>
        <taxon>Actinomycetota</taxon>
        <taxon>Actinomycetes</taxon>
        <taxon>Micrococcales</taxon>
        <taxon>Brevibacteriaceae</taxon>
        <taxon>Brevibacterium</taxon>
    </lineage>
</organism>
<dbReference type="EMBL" id="QNSB01000001">
    <property type="protein sequence ID" value="RBP74739.1"/>
    <property type="molecule type" value="Genomic_DNA"/>
</dbReference>
<keyword evidence="1" id="KW-0812">Transmembrane</keyword>
<dbReference type="AlphaFoldDB" id="A0A366IPH2"/>
<keyword evidence="1" id="KW-0472">Membrane</keyword>